<evidence type="ECO:0000313" key="2">
    <source>
        <dbReference type="Proteomes" id="UP000565724"/>
    </source>
</evidence>
<reference evidence="1 2" key="1">
    <citation type="submission" date="2020-05" db="EMBL/GenBank/DDBJ databases">
        <title>Genome Sequencing of Type Strains.</title>
        <authorList>
            <person name="Lemaire J.F."/>
            <person name="Inderbitzin P."/>
            <person name="Gregorio O.A."/>
            <person name="Collins S.B."/>
            <person name="Wespe N."/>
            <person name="Knight-Connoni V."/>
        </authorList>
    </citation>
    <scope>NUCLEOTIDE SEQUENCE [LARGE SCALE GENOMIC DNA]</scope>
    <source>
        <strain evidence="1 2">ATCC 25174</strain>
    </source>
</reference>
<comment type="caution">
    <text evidence="1">The sequence shown here is derived from an EMBL/GenBank/DDBJ whole genome shotgun (WGS) entry which is preliminary data.</text>
</comment>
<proteinExistence type="predicted"/>
<dbReference type="EMBL" id="JABMCI010000070">
    <property type="protein sequence ID" value="NUU19205.1"/>
    <property type="molecule type" value="Genomic_DNA"/>
</dbReference>
<protein>
    <recommendedName>
        <fullName evidence="3">HIRAN domain-containing protein</fullName>
    </recommendedName>
</protein>
<sequence>MRLFARRVVVLADVGDGFVAGEAVALQTGFAGALSPAERASQVPVPVELTLESEGGRRIVVVCRNHVVGFVPPSHEESARAQLAAAGRARLETPGQVFRDTEGWWRLWVGPPRAGGFPGPEPGADTLGVPRRKIFGIALPDDEGLR</sequence>
<organism evidence="1 2">
    <name type="scientific">Cellulomonas humilata</name>
    <dbReference type="NCBI Taxonomy" id="144055"/>
    <lineage>
        <taxon>Bacteria</taxon>
        <taxon>Bacillati</taxon>
        <taxon>Actinomycetota</taxon>
        <taxon>Actinomycetes</taxon>
        <taxon>Micrococcales</taxon>
        <taxon>Cellulomonadaceae</taxon>
        <taxon>Cellulomonas</taxon>
    </lineage>
</organism>
<gene>
    <name evidence="1" type="ORF">HP550_18305</name>
</gene>
<accession>A0A7Y6A410</accession>
<keyword evidence="2" id="KW-1185">Reference proteome</keyword>
<dbReference type="RefSeq" id="WP_175349108.1">
    <property type="nucleotide sequence ID" value="NZ_JABMCI010000070.1"/>
</dbReference>
<evidence type="ECO:0000313" key="1">
    <source>
        <dbReference type="EMBL" id="NUU19205.1"/>
    </source>
</evidence>
<dbReference type="AlphaFoldDB" id="A0A7Y6A410"/>
<evidence type="ECO:0008006" key="3">
    <source>
        <dbReference type="Google" id="ProtNLM"/>
    </source>
</evidence>
<dbReference type="Proteomes" id="UP000565724">
    <property type="component" value="Unassembled WGS sequence"/>
</dbReference>
<name>A0A7Y6A410_9CELL</name>